<keyword evidence="7" id="KW-0812">Transmembrane</keyword>
<keyword evidence="7" id="KW-1133">Transmembrane helix</keyword>
<dbReference type="SUPFAM" id="SSF55874">
    <property type="entry name" value="ATPase domain of HSP90 chaperone/DNA topoisomerase II/histidine kinase"/>
    <property type="match status" value="1"/>
</dbReference>
<dbReference type="PRINTS" id="PR00344">
    <property type="entry name" value="BCTRLSENSOR"/>
</dbReference>
<evidence type="ECO:0000256" key="5">
    <source>
        <dbReference type="ARBA" id="ARBA00022777"/>
    </source>
</evidence>
<evidence type="ECO:0000313" key="9">
    <source>
        <dbReference type="EMBL" id="WFD10970.1"/>
    </source>
</evidence>
<dbReference type="Pfam" id="PF00512">
    <property type="entry name" value="HisKA"/>
    <property type="match status" value="1"/>
</dbReference>
<protein>
    <recommendedName>
        <fullName evidence="2">histidine kinase</fullName>
        <ecNumber evidence="2">2.7.13.3</ecNumber>
    </recommendedName>
</protein>
<evidence type="ECO:0000256" key="7">
    <source>
        <dbReference type="SAM" id="Phobius"/>
    </source>
</evidence>
<evidence type="ECO:0000256" key="4">
    <source>
        <dbReference type="ARBA" id="ARBA00022679"/>
    </source>
</evidence>
<feature type="transmembrane region" description="Helical" evidence="7">
    <location>
        <begin position="190"/>
        <end position="211"/>
    </location>
</feature>
<dbReference type="InterPro" id="IPR036097">
    <property type="entry name" value="HisK_dim/P_sf"/>
</dbReference>
<reference evidence="9 10" key="1">
    <citation type="submission" date="2023-03" db="EMBL/GenBank/DDBJ databases">
        <title>Complete genome sequence of Tepidibacter sp. SWIR-1, isolated from a deep-sea hydrothermal vent.</title>
        <authorList>
            <person name="Li X."/>
        </authorList>
    </citation>
    <scope>NUCLEOTIDE SEQUENCE [LARGE SCALE GENOMIC DNA]</scope>
    <source>
        <strain evidence="9 10">SWIR-1</strain>
    </source>
</reference>
<sequence length="458" mass="52287">MKNKDNMIYIRAFSFIIIGFLFSFFTSSIWFNVIVKIREAIYTGDSGHLILASAYSSILFSIQSTLFFLGTISLLSIINKRYQMSSIKIYVFVIVVFYILNRIVEVFFIVPWEPITMLMGLFATMILLKEQNYSTFQFIQTTIICIQVFFAFQWLNIMPTFSFLQIGQSDISMSIKIAGEYLKSESVLNFIGFSFFLPFTFSASITVSLFMSYAHNIVILQENYKKERDIQLIKSKAMENRIYQEINSLAHDLKTPLVTIRGLNSLIPICDKDKLTEYSERIEGAISKMSEMISSFLYASSRQKLKVEELIQYIQAQIPIEDEALNVDIDLESQLPLLYVNKVRVVRALINIVENAIVVPCTHEFKNIMIKVRQAEGGVNIYISDNGIGIPSSEIENIWEIGYSNCKTSGLGLPFAKQIVEDHNGSISIESKKEEGTFVTVYLPSANYIQNKRSDCGE</sequence>
<dbReference type="SMART" id="SM00387">
    <property type="entry name" value="HATPase_c"/>
    <property type="match status" value="1"/>
</dbReference>
<accession>A0ABY8EDF3</accession>
<evidence type="ECO:0000256" key="6">
    <source>
        <dbReference type="ARBA" id="ARBA00023012"/>
    </source>
</evidence>
<evidence type="ECO:0000256" key="3">
    <source>
        <dbReference type="ARBA" id="ARBA00022553"/>
    </source>
</evidence>
<dbReference type="RefSeq" id="WP_277732934.1">
    <property type="nucleotide sequence ID" value="NZ_CP120733.1"/>
</dbReference>
<evidence type="ECO:0000256" key="2">
    <source>
        <dbReference type="ARBA" id="ARBA00012438"/>
    </source>
</evidence>
<dbReference type="Pfam" id="PF02518">
    <property type="entry name" value="HATPase_c"/>
    <property type="match status" value="1"/>
</dbReference>
<dbReference type="PANTHER" id="PTHR43711">
    <property type="entry name" value="TWO-COMPONENT HISTIDINE KINASE"/>
    <property type="match status" value="1"/>
</dbReference>
<dbReference type="CDD" id="cd00075">
    <property type="entry name" value="HATPase"/>
    <property type="match status" value="1"/>
</dbReference>
<keyword evidence="10" id="KW-1185">Reference proteome</keyword>
<dbReference type="SUPFAM" id="SSF47384">
    <property type="entry name" value="Homodimeric domain of signal transducing histidine kinase"/>
    <property type="match status" value="1"/>
</dbReference>
<dbReference type="InterPro" id="IPR005467">
    <property type="entry name" value="His_kinase_dom"/>
</dbReference>
<dbReference type="GO" id="GO:0016301">
    <property type="term" value="F:kinase activity"/>
    <property type="evidence" value="ECO:0007669"/>
    <property type="project" value="UniProtKB-KW"/>
</dbReference>
<feature type="domain" description="Histidine kinase" evidence="8">
    <location>
        <begin position="248"/>
        <end position="447"/>
    </location>
</feature>
<evidence type="ECO:0000256" key="1">
    <source>
        <dbReference type="ARBA" id="ARBA00000085"/>
    </source>
</evidence>
<dbReference type="Gene3D" id="3.30.565.10">
    <property type="entry name" value="Histidine kinase-like ATPase, C-terminal domain"/>
    <property type="match status" value="1"/>
</dbReference>
<dbReference type="EC" id="2.7.13.3" evidence="2"/>
<keyword evidence="6" id="KW-0902">Two-component regulatory system</keyword>
<name>A0ABY8EDF3_9FIRM</name>
<dbReference type="InterPro" id="IPR050736">
    <property type="entry name" value="Sensor_HK_Regulatory"/>
</dbReference>
<dbReference type="InterPro" id="IPR004358">
    <property type="entry name" value="Sig_transdc_His_kin-like_C"/>
</dbReference>
<comment type="catalytic activity">
    <reaction evidence="1">
        <text>ATP + protein L-histidine = ADP + protein N-phospho-L-histidine.</text>
        <dbReference type="EC" id="2.7.13.3"/>
    </reaction>
</comment>
<evidence type="ECO:0000313" key="10">
    <source>
        <dbReference type="Proteomes" id="UP001222800"/>
    </source>
</evidence>
<gene>
    <name evidence="9" type="ORF">P4S50_02535</name>
</gene>
<dbReference type="PROSITE" id="PS50109">
    <property type="entry name" value="HIS_KIN"/>
    <property type="match status" value="1"/>
</dbReference>
<organism evidence="9 10">
    <name type="scientific">Tepidibacter hydrothermalis</name>
    <dbReference type="NCBI Taxonomy" id="3036126"/>
    <lineage>
        <taxon>Bacteria</taxon>
        <taxon>Bacillati</taxon>
        <taxon>Bacillota</taxon>
        <taxon>Clostridia</taxon>
        <taxon>Peptostreptococcales</taxon>
        <taxon>Peptostreptococcaceae</taxon>
        <taxon>Tepidibacter</taxon>
    </lineage>
</organism>
<dbReference type="InterPro" id="IPR036890">
    <property type="entry name" value="HATPase_C_sf"/>
</dbReference>
<dbReference type="CDD" id="cd00082">
    <property type="entry name" value="HisKA"/>
    <property type="match status" value="1"/>
</dbReference>
<feature type="transmembrane region" description="Helical" evidence="7">
    <location>
        <begin position="135"/>
        <end position="155"/>
    </location>
</feature>
<keyword evidence="7" id="KW-0472">Membrane</keyword>
<evidence type="ECO:0000259" key="8">
    <source>
        <dbReference type="PROSITE" id="PS50109"/>
    </source>
</evidence>
<feature type="transmembrane region" description="Helical" evidence="7">
    <location>
        <begin position="12"/>
        <end position="34"/>
    </location>
</feature>
<dbReference type="InterPro" id="IPR003594">
    <property type="entry name" value="HATPase_dom"/>
</dbReference>
<dbReference type="InterPro" id="IPR003661">
    <property type="entry name" value="HisK_dim/P_dom"/>
</dbReference>
<keyword evidence="5 9" id="KW-0418">Kinase</keyword>
<dbReference type="SMART" id="SM00388">
    <property type="entry name" value="HisKA"/>
    <property type="match status" value="1"/>
</dbReference>
<dbReference type="PANTHER" id="PTHR43711:SF28">
    <property type="entry name" value="SENSOR HISTIDINE KINASE YXDK"/>
    <property type="match status" value="1"/>
</dbReference>
<feature type="transmembrane region" description="Helical" evidence="7">
    <location>
        <begin position="87"/>
        <end position="104"/>
    </location>
</feature>
<dbReference type="EMBL" id="CP120733">
    <property type="protein sequence ID" value="WFD10970.1"/>
    <property type="molecule type" value="Genomic_DNA"/>
</dbReference>
<keyword evidence="4" id="KW-0808">Transferase</keyword>
<dbReference type="Gene3D" id="1.10.287.130">
    <property type="match status" value="1"/>
</dbReference>
<keyword evidence="3" id="KW-0597">Phosphoprotein</keyword>
<dbReference type="Proteomes" id="UP001222800">
    <property type="component" value="Chromosome"/>
</dbReference>
<proteinExistence type="predicted"/>
<feature type="transmembrane region" description="Helical" evidence="7">
    <location>
        <begin position="54"/>
        <end position="75"/>
    </location>
</feature>